<comment type="caution">
    <text evidence="2">The sequence shown here is derived from an EMBL/GenBank/DDBJ whole genome shotgun (WGS) entry which is preliminary data.</text>
</comment>
<keyword evidence="3" id="KW-1185">Reference proteome</keyword>
<feature type="signal peptide" evidence="1">
    <location>
        <begin position="1"/>
        <end position="27"/>
    </location>
</feature>
<dbReference type="Proteomes" id="UP001476950">
    <property type="component" value="Unassembled WGS sequence"/>
</dbReference>
<gene>
    <name evidence="2" type="ORF">NDI38_31140</name>
</gene>
<reference evidence="2 3" key="1">
    <citation type="submission" date="2022-04" db="EMBL/GenBank/DDBJ databases">
        <title>Positive selection, recombination, and allopatry shape intraspecific diversity of widespread and dominant cyanobacteria.</title>
        <authorList>
            <person name="Wei J."/>
            <person name="Shu W."/>
            <person name="Hu C."/>
        </authorList>
    </citation>
    <scope>NUCLEOTIDE SEQUENCE [LARGE SCALE GENOMIC DNA]</scope>
    <source>
        <strain evidence="2 3">AS-A4</strain>
    </source>
</reference>
<dbReference type="RefSeq" id="WP_190449393.1">
    <property type="nucleotide sequence ID" value="NZ_JAMPLM010000098.1"/>
</dbReference>
<keyword evidence="1" id="KW-0732">Signal</keyword>
<protein>
    <submittedName>
        <fullName evidence="2">Uncharacterized protein</fullName>
    </submittedName>
</protein>
<accession>A0ABV0KU80</accession>
<evidence type="ECO:0000256" key="1">
    <source>
        <dbReference type="SAM" id="SignalP"/>
    </source>
</evidence>
<proteinExistence type="predicted"/>
<name>A0ABV0KU80_9CYAN</name>
<sequence>MKTWNAFLLATAVTALGFAIKTDPAQAFCVYNKTDKPIYSAVPTLENLRNFSVGIPVNNSSCCNWKNKDCNPTKKQNGILDAEVRIEFPRDAHYCGNPRKDMLGRSEPNYPRVKMQGGGYLTVVNNPAYKGAPPKTYWDVKIGDSGYLVQSWTYDHKLLDTYPCTRIR</sequence>
<organism evidence="2 3">
    <name type="scientific">Stenomitos frigidus AS-A4</name>
    <dbReference type="NCBI Taxonomy" id="2933935"/>
    <lineage>
        <taxon>Bacteria</taxon>
        <taxon>Bacillati</taxon>
        <taxon>Cyanobacteriota</taxon>
        <taxon>Cyanophyceae</taxon>
        <taxon>Leptolyngbyales</taxon>
        <taxon>Leptolyngbyaceae</taxon>
        <taxon>Stenomitos</taxon>
    </lineage>
</organism>
<evidence type="ECO:0000313" key="2">
    <source>
        <dbReference type="EMBL" id="MEP1062829.1"/>
    </source>
</evidence>
<evidence type="ECO:0000313" key="3">
    <source>
        <dbReference type="Proteomes" id="UP001476950"/>
    </source>
</evidence>
<dbReference type="EMBL" id="JAMPLM010000098">
    <property type="protein sequence ID" value="MEP1062829.1"/>
    <property type="molecule type" value="Genomic_DNA"/>
</dbReference>
<feature type="chain" id="PRO_5047378644" evidence="1">
    <location>
        <begin position="28"/>
        <end position="168"/>
    </location>
</feature>